<dbReference type="STRING" id="584708.Apau_1166"/>
<accession>E3CXY2</accession>
<dbReference type="Pfam" id="PF16321">
    <property type="entry name" value="Ribosom_S30AE_C"/>
    <property type="match status" value="1"/>
</dbReference>
<dbReference type="PaxDb" id="584708-Apau_1166"/>
<dbReference type="GO" id="GO:0043024">
    <property type="term" value="F:ribosomal small subunit binding"/>
    <property type="evidence" value="ECO:0007669"/>
    <property type="project" value="TreeGrafter"/>
</dbReference>
<dbReference type="InterPro" id="IPR036567">
    <property type="entry name" value="RHF-like"/>
</dbReference>
<comment type="similarity">
    <text evidence="2">Belongs to the HPF/YfiA ribosome-associated protein family. Long HPF subfamily.</text>
</comment>
<sequence length="184" mass="21371">MEVRFVTRNVELVDSIKEHMEKKLGKLDRFFDRILDTQVAVDFKRGMFVVEITSNVNGLVMRGEDYAPDLRKAFDKSLKNIERQVKRHKDVLTDRLQLKTRDISFDLEPEPFPAEADKVAEESGKVQIVKTKRFPVRVMTSQEAALQMDLLGHSFFVFRNDQSGDFSVVYRRREGGYGVLEPQE</sequence>
<dbReference type="InterPro" id="IPR034694">
    <property type="entry name" value="HPF_long/plastid"/>
</dbReference>
<dbReference type="HAMAP" id="MF_00839">
    <property type="entry name" value="HPF"/>
    <property type="match status" value="1"/>
</dbReference>
<comment type="function">
    <text evidence="2">Required for dimerization of active 70S ribosomes into 100S ribosomes in stationary phase; 100S ribosomes are translationally inactive and sometimes present during exponential growth.</text>
</comment>
<evidence type="ECO:0000256" key="2">
    <source>
        <dbReference type="HAMAP-Rule" id="MF_00839"/>
    </source>
</evidence>
<dbReference type="RefSeq" id="WP_006300793.1">
    <property type="nucleotide sequence ID" value="NZ_CM001022.1"/>
</dbReference>
<dbReference type="Gene3D" id="3.30.160.100">
    <property type="entry name" value="Ribosome hibernation promotion factor-like"/>
    <property type="match status" value="1"/>
</dbReference>
<comment type="subcellular location">
    <subcellularLocation>
        <location evidence="2">Cytoplasm</location>
    </subcellularLocation>
</comment>
<evidence type="ECO:0000313" key="4">
    <source>
        <dbReference type="EMBL" id="EFQ23592.1"/>
    </source>
</evidence>
<dbReference type="EMBL" id="CM001022">
    <property type="protein sequence ID" value="EFQ23592.1"/>
    <property type="molecule type" value="Genomic_DNA"/>
</dbReference>
<dbReference type="InterPro" id="IPR038416">
    <property type="entry name" value="Ribosom_S30AE_C_sf"/>
</dbReference>
<dbReference type="PANTHER" id="PTHR33231">
    <property type="entry name" value="30S RIBOSOMAL PROTEIN"/>
    <property type="match status" value="1"/>
</dbReference>
<evidence type="ECO:0000256" key="1">
    <source>
        <dbReference type="ARBA" id="ARBA00022845"/>
    </source>
</evidence>
<dbReference type="CDD" id="cd00552">
    <property type="entry name" value="RaiA"/>
    <property type="match status" value="1"/>
</dbReference>
<name>E3CXY2_9BACT</name>
<feature type="domain" description="Sigma 54 modulation/S30EA ribosomal protein C-terminal" evidence="3">
    <location>
        <begin position="127"/>
        <end position="179"/>
    </location>
</feature>
<comment type="subunit">
    <text evidence="2">Interacts with 100S ribosomes.</text>
</comment>
<dbReference type="InterPro" id="IPR032528">
    <property type="entry name" value="Ribosom_S30AE_C"/>
</dbReference>
<dbReference type="Gene3D" id="3.30.505.50">
    <property type="entry name" value="Sigma 54 modulation/S30EA ribosomal protein, C-terminal domain"/>
    <property type="match status" value="1"/>
</dbReference>
<dbReference type="SUPFAM" id="SSF69754">
    <property type="entry name" value="Ribosome binding protein Y (YfiA homologue)"/>
    <property type="match status" value="1"/>
</dbReference>
<dbReference type="PANTHER" id="PTHR33231:SF1">
    <property type="entry name" value="30S RIBOSOMAL PROTEIN"/>
    <property type="match status" value="1"/>
</dbReference>
<dbReference type="InterPro" id="IPR003489">
    <property type="entry name" value="RHF/RaiA"/>
</dbReference>
<dbReference type="GO" id="GO:0022627">
    <property type="term" value="C:cytosolic small ribosomal subunit"/>
    <property type="evidence" value="ECO:0007669"/>
    <property type="project" value="TreeGrafter"/>
</dbReference>
<reference evidence="4 5" key="1">
    <citation type="journal article" date="2010" name="Stand. Genomic Sci.">
        <title>Non-contiguous finished genome sequence of Aminomonas paucivorans type strain (GLU-3).</title>
        <authorList>
            <person name="Pitluck S."/>
            <person name="Yasawong M."/>
            <person name="Held B."/>
            <person name="Lapidus A."/>
            <person name="Nolan M."/>
            <person name="Copeland A."/>
            <person name="Lucas S."/>
            <person name="Del Rio T.G."/>
            <person name="Tice H."/>
            <person name="Cheng J.F."/>
            <person name="Chertkov O."/>
            <person name="Goodwin L."/>
            <person name="Tapia R."/>
            <person name="Han C."/>
            <person name="Liolios K."/>
            <person name="Ivanova N."/>
            <person name="Mavromatis K."/>
            <person name="Ovchinnikova G."/>
            <person name="Pati A."/>
            <person name="Chen A."/>
            <person name="Palaniappan K."/>
            <person name="Land M."/>
            <person name="Hauser L."/>
            <person name="Chang Y.J."/>
            <person name="Jeffries C.D."/>
            <person name="Pukall R."/>
            <person name="Spring S."/>
            <person name="Rohde M."/>
            <person name="Sikorski J."/>
            <person name="Goker M."/>
            <person name="Woyke T."/>
            <person name="Bristow J."/>
            <person name="Eisen J.A."/>
            <person name="Markowitz V."/>
            <person name="Hugenholtz P."/>
            <person name="Kyrpides N.C."/>
            <person name="Klenk H.P."/>
        </authorList>
    </citation>
    <scope>NUCLEOTIDE SEQUENCE [LARGE SCALE GENOMIC DNA]</scope>
    <source>
        <strain evidence="4 5">DSM 12260</strain>
    </source>
</reference>
<organism evidence="4 5">
    <name type="scientific">Aminomonas paucivorans DSM 12260</name>
    <dbReference type="NCBI Taxonomy" id="584708"/>
    <lineage>
        <taxon>Bacteria</taxon>
        <taxon>Thermotogati</taxon>
        <taxon>Synergistota</taxon>
        <taxon>Synergistia</taxon>
        <taxon>Synergistales</taxon>
        <taxon>Synergistaceae</taxon>
        <taxon>Aminomonas</taxon>
    </lineage>
</organism>
<dbReference type="OrthoDB" id="9794975at2"/>
<dbReference type="eggNOG" id="COG1544">
    <property type="taxonomic scope" value="Bacteria"/>
</dbReference>
<keyword evidence="1 2" id="KW-0810">Translation regulation</keyword>
<evidence type="ECO:0000313" key="5">
    <source>
        <dbReference type="Proteomes" id="UP000005096"/>
    </source>
</evidence>
<evidence type="ECO:0000259" key="3">
    <source>
        <dbReference type="Pfam" id="PF16321"/>
    </source>
</evidence>
<protein>
    <recommendedName>
        <fullName evidence="2">Ribosome hibernation promoting factor</fullName>
        <shortName evidence="2">HPF</shortName>
    </recommendedName>
</protein>
<keyword evidence="2" id="KW-0963">Cytoplasm</keyword>
<dbReference type="HOGENOM" id="CLU_071472_0_3_0"/>
<dbReference type="GO" id="GO:0045900">
    <property type="term" value="P:negative regulation of translational elongation"/>
    <property type="evidence" value="ECO:0007669"/>
    <property type="project" value="TreeGrafter"/>
</dbReference>
<dbReference type="NCBIfam" id="TIGR00741">
    <property type="entry name" value="yfiA"/>
    <property type="match status" value="1"/>
</dbReference>
<dbReference type="InterPro" id="IPR050574">
    <property type="entry name" value="HPF/YfiA_ribosome-assoc"/>
</dbReference>
<dbReference type="Proteomes" id="UP000005096">
    <property type="component" value="Chromosome"/>
</dbReference>
<keyword evidence="5" id="KW-1185">Reference proteome</keyword>
<gene>
    <name evidence="2" type="primary">hpf</name>
    <name evidence="4" type="ORF">Apau_1166</name>
</gene>
<dbReference type="AlphaFoldDB" id="E3CXY2"/>
<dbReference type="Pfam" id="PF02482">
    <property type="entry name" value="Ribosomal_S30AE"/>
    <property type="match status" value="1"/>
</dbReference>
<proteinExistence type="inferred from homology"/>